<dbReference type="AlphaFoldDB" id="A0A8J7JBK3"/>
<organism evidence="2 3">
    <name type="scientific">Sedimentitalea arenosa</name>
    <dbReference type="NCBI Taxonomy" id="2798803"/>
    <lineage>
        <taxon>Bacteria</taxon>
        <taxon>Pseudomonadati</taxon>
        <taxon>Pseudomonadota</taxon>
        <taxon>Alphaproteobacteria</taxon>
        <taxon>Rhodobacterales</taxon>
        <taxon>Paracoccaceae</taxon>
        <taxon>Sedimentitalea</taxon>
    </lineage>
</organism>
<dbReference type="CDD" id="cd06532">
    <property type="entry name" value="Glyco_transf_25"/>
    <property type="match status" value="1"/>
</dbReference>
<evidence type="ECO:0000313" key="2">
    <source>
        <dbReference type="EMBL" id="MBJ6372848.1"/>
    </source>
</evidence>
<accession>A0A8J7JBK3</accession>
<protein>
    <submittedName>
        <fullName evidence="2">Glycosyltransferase family 25 protein</fullName>
    </submittedName>
</protein>
<dbReference type="Proteomes" id="UP000619079">
    <property type="component" value="Unassembled WGS sequence"/>
</dbReference>
<keyword evidence="3" id="KW-1185">Reference proteome</keyword>
<name>A0A8J7JBK3_9RHOB</name>
<sequence length="238" mass="26878">MRSMIIHMSGSSKRRGNVDRLLRDLPAAEVVEAVDGRDPEQIAGVQRSDGTLFSPHYPFALRPAEIGVFQSHRRCWQRILDAGWDFGLIAEDDLRVDPARLTRALRLIERHADREMYVRLPVKARETPARVIAEDGDIRLILPRIIGLQCICQVVGRHAAERLLAATDRIDRPVDTFLQMHWITGQPIHALLPNGNAEVAHEIGGSTIQTRTGARGKLAREAKRTLYRARLHLHPQRA</sequence>
<evidence type="ECO:0000259" key="1">
    <source>
        <dbReference type="Pfam" id="PF01755"/>
    </source>
</evidence>
<evidence type="ECO:0000313" key="3">
    <source>
        <dbReference type="Proteomes" id="UP000619079"/>
    </source>
</evidence>
<dbReference type="InterPro" id="IPR002654">
    <property type="entry name" value="Glyco_trans_25"/>
</dbReference>
<dbReference type="Pfam" id="PF01755">
    <property type="entry name" value="Glyco_transf_25"/>
    <property type="match status" value="1"/>
</dbReference>
<feature type="domain" description="Glycosyl transferase family 25" evidence="1">
    <location>
        <begin position="4"/>
        <end position="109"/>
    </location>
</feature>
<proteinExistence type="predicted"/>
<dbReference type="EMBL" id="JAELVR010000010">
    <property type="protein sequence ID" value="MBJ6372848.1"/>
    <property type="molecule type" value="Genomic_DNA"/>
</dbReference>
<dbReference type="RefSeq" id="WP_199025720.1">
    <property type="nucleotide sequence ID" value="NZ_JAELVR010000010.1"/>
</dbReference>
<comment type="caution">
    <text evidence="2">The sequence shown here is derived from an EMBL/GenBank/DDBJ whole genome shotgun (WGS) entry which is preliminary data.</text>
</comment>
<reference evidence="2" key="1">
    <citation type="submission" date="2020-12" db="EMBL/GenBank/DDBJ databases">
        <title>Sedimentitalea sp. nov., isolated from sand in Incheon.</title>
        <authorList>
            <person name="Kim W."/>
        </authorList>
    </citation>
    <scope>NUCLEOTIDE SEQUENCE</scope>
    <source>
        <strain evidence="2">CAU 1593</strain>
    </source>
</reference>
<gene>
    <name evidence="2" type="ORF">JF290_15075</name>
</gene>